<evidence type="ECO:0000313" key="2">
    <source>
        <dbReference type="Proteomes" id="UP000054538"/>
    </source>
</evidence>
<proteinExistence type="predicted"/>
<accession>A0A0D0BS41</accession>
<dbReference type="InParanoid" id="A0A0D0BS41"/>
<protein>
    <submittedName>
        <fullName evidence="1">Uncharacterized protein</fullName>
    </submittedName>
</protein>
<organism evidence="1 2">
    <name type="scientific">Paxillus rubicundulus Ve08.2h10</name>
    <dbReference type="NCBI Taxonomy" id="930991"/>
    <lineage>
        <taxon>Eukaryota</taxon>
        <taxon>Fungi</taxon>
        <taxon>Dikarya</taxon>
        <taxon>Basidiomycota</taxon>
        <taxon>Agaricomycotina</taxon>
        <taxon>Agaricomycetes</taxon>
        <taxon>Agaricomycetidae</taxon>
        <taxon>Boletales</taxon>
        <taxon>Paxilineae</taxon>
        <taxon>Paxillaceae</taxon>
        <taxon>Paxillus</taxon>
    </lineage>
</organism>
<dbReference type="AlphaFoldDB" id="A0A0D0BS41"/>
<evidence type="ECO:0000313" key="1">
    <source>
        <dbReference type="EMBL" id="KIK74292.1"/>
    </source>
</evidence>
<gene>
    <name evidence="1" type="ORF">PAXRUDRAFT_551537</name>
</gene>
<dbReference type="Proteomes" id="UP000054538">
    <property type="component" value="Unassembled WGS sequence"/>
</dbReference>
<dbReference type="EMBL" id="KN828993">
    <property type="protein sequence ID" value="KIK74292.1"/>
    <property type="molecule type" value="Genomic_DNA"/>
</dbReference>
<keyword evidence="2" id="KW-1185">Reference proteome</keyword>
<sequence>MYLSIPLALIITTRSQCKAVQHLAHAARHPPSPGMSSCPNLLMSGAGQLLLRWTH</sequence>
<name>A0A0D0BS41_9AGAM</name>
<dbReference type="HOGENOM" id="CLU_3033054_0_0_1"/>
<reference evidence="1 2" key="1">
    <citation type="submission" date="2014-04" db="EMBL/GenBank/DDBJ databases">
        <authorList>
            <consortium name="DOE Joint Genome Institute"/>
            <person name="Kuo A."/>
            <person name="Kohler A."/>
            <person name="Jargeat P."/>
            <person name="Nagy L.G."/>
            <person name="Floudas D."/>
            <person name="Copeland A."/>
            <person name="Barry K.W."/>
            <person name="Cichocki N."/>
            <person name="Veneault-Fourrey C."/>
            <person name="LaButti K."/>
            <person name="Lindquist E.A."/>
            <person name="Lipzen A."/>
            <person name="Lundell T."/>
            <person name="Morin E."/>
            <person name="Murat C."/>
            <person name="Sun H."/>
            <person name="Tunlid A."/>
            <person name="Henrissat B."/>
            <person name="Grigoriev I.V."/>
            <person name="Hibbett D.S."/>
            <person name="Martin F."/>
            <person name="Nordberg H.P."/>
            <person name="Cantor M.N."/>
            <person name="Hua S.X."/>
        </authorList>
    </citation>
    <scope>NUCLEOTIDE SEQUENCE [LARGE SCALE GENOMIC DNA]</scope>
    <source>
        <strain evidence="1 2">Ve08.2h10</strain>
    </source>
</reference>
<reference evidence="2" key="2">
    <citation type="submission" date="2015-01" db="EMBL/GenBank/DDBJ databases">
        <title>Evolutionary Origins and Diversification of the Mycorrhizal Mutualists.</title>
        <authorList>
            <consortium name="DOE Joint Genome Institute"/>
            <consortium name="Mycorrhizal Genomics Consortium"/>
            <person name="Kohler A."/>
            <person name="Kuo A."/>
            <person name="Nagy L.G."/>
            <person name="Floudas D."/>
            <person name="Copeland A."/>
            <person name="Barry K.W."/>
            <person name="Cichocki N."/>
            <person name="Veneault-Fourrey C."/>
            <person name="LaButti K."/>
            <person name="Lindquist E.A."/>
            <person name="Lipzen A."/>
            <person name="Lundell T."/>
            <person name="Morin E."/>
            <person name="Murat C."/>
            <person name="Riley R."/>
            <person name="Ohm R."/>
            <person name="Sun H."/>
            <person name="Tunlid A."/>
            <person name="Henrissat B."/>
            <person name="Grigoriev I.V."/>
            <person name="Hibbett D.S."/>
            <person name="Martin F."/>
        </authorList>
    </citation>
    <scope>NUCLEOTIDE SEQUENCE [LARGE SCALE GENOMIC DNA]</scope>
    <source>
        <strain evidence="2">Ve08.2h10</strain>
    </source>
</reference>